<dbReference type="Gene3D" id="3.20.20.140">
    <property type="entry name" value="Metal-dependent hydrolases"/>
    <property type="match status" value="1"/>
</dbReference>
<organism evidence="4 5">
    <name type="scientific">Candidatus Scatousia excrementipullorum</name>
    <dbReference type="NCBI Taxonomy" id="2840936"/>
    <lineage>
        <taxon>Bacteria</taxon>
        <taxon>Candidatus Scatousia</taxon>
    </lineage>
</organism>
<keyword evidence="2" id="KW-1133">Transmembrane helix</keyword>
<proteinExistence type="predicted"/>
<protein>
    <submittedName>
        <fullName evidence="4">Amidohydrolase</fullName>
    </submittedName>
</protein>
<dbReference type="InterPro" id="IPR032465">
    <property type="entry name" value="ACMSD"/>
</dbReference>
<keyword evidence="2" id="KW-0812">Transmembrane</keyword>
<name>A0A9D9DUC5_9BACT</name>
<dbReference type="GO" id="GO:0016831">
    <property type="term" value="F:carboxy-lyase activity"/>
    <property type="evidence" value="ECO:0007669"/>
    <property type="project" value="InterPro"/>
</dbReference>
<keyword evidence="2" id="KW-0472">Membrane</keyword>
<reference evidence="4" key="2">
    <citation type="journal article" date="2021" name="PeerJ">
        <title>Extensive microbial diversity within the chicken gut microbiome revealed by metagenomics and culture.</title>
        <authorList>
            <person name="Gilroy R."/>
            <person name="Ravi A."/>
            <person name="Getino M."/>
            <person name="Pursley I."/>
            <person name="Horton D.L."/>
            <person name="Alikhan N.F."/>
            <person name="Baker D."/>
            <person name="Gharbi K."/>
            <person name="Hall N."/>
            <person name="Watson M."/>
            <person name="Adriaenssens E.M."/>
            <person name="Foster-Nyarko E."/>
            <person name="Jarju S."/>
            <person name="Secka A."/>
            <person name="Antonio M."/>
            <person name="Oren A."/>
            <person name="Chaudhuri R.R."/>
            <person name="La Ragione R."/>
            <person name="Hildebrand F."/>
            <person name="Pallen M.J."/>
        </authorList>
    </citation>
    <scope>NUCLEOTIDE SEQUENCE</scope>
    <source>
        <strain evidence="4">10192</strain>
    </source>
</reference>
<comment type="caution">
    <text evidence="4">The sequence shown here is derived from an EMBL/GenBank/DDBJ whole genome shotgun (WGS) entry which is preliminary data.</text>
</comment>
<feature type="transmembrane region" description="Helical" evidence="2">
    <location>
        <begin position="328"/>
        <end position="346"/>
    </location>
</feature>
<dbReference type="InterPro" id="IPR006680">
    <property type="entry name" value="Amidohydro-rel"/>
</dbReference>
<dbReference type="SUPFAM" id="SSF51556">
    <property type="entry name" value="Metallo-dependent hydrolases"/>
    <property type="match status" value="1"/>
</dbReference>
<accession>A0A9D9DUC5</accession>
<evidence type="ECO:0000256" key="1">
    <source>
        <dbReference type="ARBA" id="ARBA00023239"/>
    </source>
</evidence>
<dbReference type="GO" id="GO:0016787">
    <property type="term" value="F:hydrolase activity"/>
    <property type="evidence" value="ECO:0007669"/>
    <property type="project" value="InterPro"/>
</dbReference>
<evidence type="ECO:0000313" key="4">
    <source>
        <dbReference type="EMBL" id="MBO8431429.1"/>
    </source>
</evidence>
<dbReference type="PANTHER" id="PTHR21240">
    <property type="entry name" value="2-AMINO-3-CARBOXYLMUCONATE-6-SEMIALDEHYDE DECARBOXYLASE"/>
    <property type="match status" value="1"/>
</dbReference>
<dbReference type="EMBL" id="JADIND010000194">
    <property type="protein sequence ID" value="MBO8431429.1"/>
    <property type="molecule type" value="Genomic_DNA"/>
</dbReference>
<evidence type="ECO:0000259" key="3">
    <source>
        <dbReference type="Pfam" id="PF04909"/>
    </source>
</evidence>
<dbReference type="InterPro" id="IPR032466">
    <property type="entry name" value="Metal_Hydrolase"/>
</dbReference>
<sequence>MLISKVSQTNFCGKIIDVHVHTGHWDKQNEGKPNGTEPYTTGDIFERADKVKQDGDTISKIIISNLDCIKEENGKPLLDEIKGNEKLLAECKKDARMAVLAVCQPKNGNVDNIKNLFKHHPKGFVGLKFHPLMSGLDASDIKYVPYLEFAQKKHLPCLFHSQVNVDNNSGQLLNDNISVADPAKIYQSARKAPKAPVILGHMGAGWGQAHSKAVDILVESIEKGDANLYADISWVDFKDPEKPNVIAAIKRLMNTQKGDKTDRLLFGTDAPIAEYSTDKDLYARVVRETKAAIRKNFGDKADELIEKIFYKNADNLFFSQKPASKVKTGAIIAGGLVVLGGILWALKDKFSSAETNKE</sequence>
<gene>
    <name evidence="4" type="ORF">IAC76_08590</name>
</gene>
<dbReference type="AlphaFoldDB" id="A0A9D9DUC5"/>
<dbReference type="Pfam" id="PF04909">
    <property type="entry name" value="Amidohydro_2"/>
    <property type="match status" value="1"/>
</dbReference>
<feature type="domain" description="Amidohydrolase-related" evidence="3">
    <location>
        <begin position="16"/>
        <end position="317"/>
    </location>
</feature>
<dbReference type="GO" id="GO:0019748">
    <property type="term" value="P:secondary metabolic process"/>
    <property type="evidence" value="ECO:0007669"/>
    <property type="project" value="TreeGrafter"/>
</dbReference>
<evidence type="ECO:0000313" key="5">
    <source>
        <dbReference type="Proteomes" id="UP000823632"/>
    </source>
</evidence>
<dbReference type="GO" id="GO:0005737">
    <property type="term" value="C:cytoplasm"/>
    <property type="evidence" value="ECO:0007669"/>
    <property type="project" value="TreeGrafter"/>
</dbReference>
<reference evidence="4" key="1">
    <citation type="submission" date="2020-10" db="EMBL/GenBank/DDBJ databases">
        <authorList>
            <person name="Gilroy R."/>
        </authorList>
    </citation>
    <scope>NUCLEOTIDE SEQUENCE</scope>
    <source>
        <strain evidence="4">10192</strain>
    </source>
</reference>
<dbReference type="Proteomes" id="UP000823632">
    <property type="component" value="Unassembled WGS sequence"/>
</dbReference>
<evidence type="ECO:0000256" key="2">
    <source>
        <dbReference type="SAM" id="Phobius"/>
    </source>
</evidence>
<keyword evidence="1" id="KW-0456">Lyase</keyword>
<dbReference type="PANTHER" id="PTHR21240:SF28">
    <property type="entry name" value="ISO-OROTATE DECARBOXYLASE (EUROFUNG)"/>
    <property type="match status" value="1"/>
</dbReference>